<keyword evidence="2" id="KW-0808">Transferase</keyword>
<sequence>MLALKTSSGLKSSYICARVLPYSKLIPLLQHVGTLLDCGIIIIVAQLIKRGKHGEAYEVGRRQVAIGWAFTISSTLLALVGLAYYVSQPEDRHWITTVTSTYVWSSAKLAAAAALTTVCGLHAISRVGLKTASVVVVFTCTYTISIAWAWSNSQPFPPIASRSVLASLSLALLGLGVYFNIETASEDRVKPSVKPTFSRVPAWFYLLLVTLFVVRGSLWFSKSSYVSYHPIDLLIFDAKFHHEAWRKQASSGKQLEDAWTNYRTRYNRVPPPGFDEWYRYATSRSSLVVDDFDGIYKDLQPFWDLAPAEIRQRTWEIISNPWNDIAGISVRNGKADISPNVMPTHRWMLDGLVNMIDQFAKWLPDMDLAFNLNDECRVAVPFSVIESMRKVGQSDRNPDRRKDPHFSNDRAAGWTPIPEAPNTKSRFKELSFQRTFYEFGAVGCPPNSSALRNRLWNTDTLCTTCTYPHSLGQFVSNWTLLGNICHQPDIANLHGFYLSPAAFKASHELMPVFSQSKVHGYNDILYPSAWNYMDKAKYDPGGDNLDPPFRDKDNVLFWRGATSEGVSPGSGTWKGMTRQRMVHLSNNLTTAQHVLLSYPTAPLPEKLAYATVTPAELKTLLNMDVAIVDRIVRCGGRDCPDQDAEFGLVPPTDFQSHWRYKYLLDLDGAGFSGRFLPFLQSRSLPFKAALFREWYYSRLTPWLHFVPLDLRLHGVWDTLAYFAGMKGSVGGKGVLVKRKDKEGELIAERGREWAEKVLRKEDMEIYFFRLLLEWGRLTDDRRDELGLELGLE</sequence>
<proteinExistence type="inferred from homology"/>
<reference evidence="6 7" key="1">
    <citation type="submission" date="2017-03" db="EMBL/GenBank/DDBJ databases">
        <title>Genomes of endolithic fungi from Antarctica.</title>
        <authorList>
            <person name="Coleine C."/>
            <person name="Masonjones S."/>
            <person name="Stajich J.E."/>
        </authorList>
    </citation>
    <scope>NUCLEOTIDE SEQUENCE [LARGE SCALE GENOMIC DNA]</scope>
    <source>
        <strain evidence="6 7">CCFEE 5187</strain>
    </source>
</reference>
<evidence type="ECO:0000256" key="1">
    <source>
        <dbReference type="ARBA" id="ARBA00010118"/>
    </source>
</evidence>
<dbReference type="PANTHER" id="PTHR12203:SF35">
    <property type="entry name" value="PROTEIN O-GLUCOSYLTRANSFERASE 1"/>
    <property type="match status" value="1"/>
</dbReference>
<feature type="compositionally biased region" description="Basic and acidic residues" evidence="3">
    <location>
        <begin position="391"/>
        <end position="408"/>
    </location>
</feature>
<keyword evidence="7" id="KW-1185">Reference proteome</keyword>
<dbReference type="PANTHER" id="PTHR12203">
    <property type="entry name" value="KDEL LYS-ASP-GLU-LEU CONTAINING - RELATED"/>
    <property type="match status" value="1"/>
</dbReference>
<feature type="transmembrane region" description="Helical" evidence="4">
    <location>
        <begin position="28"/>
        <end position="48"/>
    </location>
</feature>
<feature type="transmembrane region" description="Helical" evidence="4">
    <location>
        <begin position="131"/>
        <end position="151"/>
    </location>
</feature>
<dbReference type="SMART" id="SM00672">
    <property type="entry name" value="CAP10"/>
    <property type="match status" value="1"/>
</dbReference>
<feature type="transmembrane region" description="Helical" evidence="4">
    <location>
        <begin position="68"/>
        <end position="86"/>
    </location>
</feature>
<keyword evidence="4" id="KW-1133">Transmembrane helix</keyword>
<accession>A0A4U0XLI8</accession>
<feature type="transmembrane region" description="Helical" evidence="4">
    <location>
        <begin position="106"/>
        <end position="124"/>
    </location>
</feature>
<evidence type="ECO:0000313" key="6">
    <source>
        <dbReference type="EMBL" id="TKA78110.1"/>
    </source>
</evidence>
<evidence type="ECO:0000256" key="2">
    <source>
        <dbReference type="ARBA" id="ARBA00022679"/>
    </source>
</evidence>
<gene>
    <name evidence="6" type="ORF">B0A49_01794</name>
</gene>
<evidence type="ECO:0000313" key="7">
    <source>
        <dbReference type="Proteomes" id="UP000308768"/>
    </source>
</evidence>
<feature type="transmembrane region" description="Helical" evidence="4">
    <location>
        <begin position="163"/>
        <end position="181"/>
    </location>
</feature>
<dbReference type="AlphaFoldDB" id="A0A4U0XLI8"/>
<dbReference type="InterPro" id="IPR051091">
    <property type="entry name" value="O-Glucosyltr/Glycosyltrsf_90"/>
</dbReference>
<feature type="transmembrane region" description="Helical" evidence="4">
    <location>
        <begin position="202"/>
        <end position="220"/>
    </location>
</feature>
<feature type="region of interest" description="Disordered" evidence="3">
    <location>
        <begin position="391"/>
        <end position="418"/>
    </location>
</feature>
<organism evidence="6 7">
    <name type="scientific">Cryomyces minteri</name>
    <dbReference type="NCBI Taxonomy" id="331657"/>
    <lineage>
        <taxon>Eukaryota</taxon>
        <taxon>Fungi</taxon>
        <taxon>Dikarya</taxon>
        <taxon>Ascomycota</taxon>
        <taxon>Pezizomycotina</taxon>
        <taxon>Dothideomycetes</taxon>
        <taxon>Dothideomycetes incertae sedis</taxon>
        <taxon>Cryomyces</taxon>
    </lineage>
</organism>
<dbReference type="Proteomes" id="UP000308768">
    <property type="component" value="Unassembled WGS sequence"/>
</dbReference>
<name>A0A4U0XLI8_9PEZI</name>
<evidence type="ECO:0000256" key="3">
    <source>
        <dbReference type="SAM" id="MobiDB-lite"/>
    </source>
</evidence>
<dbReference type="InterPro" id="IPR006598">
    <property type="entry name" value="CAP10"/>
</dbReference>
<dbReference type="GO" id="GO:0016740">
    <property type="term" value="F:transferase activity"/>
    <property type="evidence" value="ECO:0007669"/>
    <property type="project" value="UniProtKB-KW"/>
</dbReference>
<dbReference type="Pfam" id="PF05686">
    <property type="entry name" value="Glyco_transf_90"/>
    <property type="match status" value="1"/>
</dbReference>
<comment type="caution">
    <text evidence="6">The sequence shown here is derived from an EMBL/GenBank/DDBJ whole genome shotgun (WGS) entry which is preliminary data.</text>
</comment>
<keyword evidence="4" id="KW-0812">Transmembrane</keyword>
<dbReference type="EMBL" id="NAJN01000156">
    <property type="protein sequence ID" value="TKA78110.1"/>
    <property type="molecule type" value="Genomic_DNA"/>
</dbReference>
<protein>
    <recommendedName>
        <fullName evidence="5">Glycosyl transferase CAP10 domain-containing protein</fullName>
    </recommendedName>
</protein>
<keyword evidence="4" id="KW-0472">Membrane</keyword>
<evidence type="ECO:0000256" key="4">
    <source>
        <dbReference type="SAM" id="Phobius"/>
    </source>
</evidence>
<dbReference type="OrthoDB" id="541052at2759"/>
<feature type="domain" description="Glycosyl transferase CAP10" evidence="5">
    <location>
        <begin position="486"/>
        <end position="781"/>
    </location>
</feature>
<evidence type="ECO:0000259" key="5">
    <source>
        <dbReference type="SMART" id="SM00672"/>
    </source>
</evidence>
<comment type="similarity">
    <text evidence="1">Belongs to the glycosyltransferase 90 family.</text>
</comment>